<dbReference type="InterPro" id="IPR056789">
    <property type="entry name" value="LRR_R13L1-DRL21"/>
</dbReference>
<gene>
    <name evidence="4" type="ORF">PIB30_051739</name>
</gene>
<evidence type="ECO:0000313" key="4">
    <source>
        <dbReference type="EMBL" id="MED6148291.1"/>
    </source>
</evidence>
<comment type="caution">
    <text evidence="4">The sequence shown here is derived from an EMBL/GenBank/DDBJ whole genome shotgun (WGS) entry which is preliminary data.</text>
</comment>
<evidence type="ECO:0000259" key="2">
    <source>
        <dbReference type="Pfam" id="PF23559"/>
    </source>
</evidence>
<dbReference type="Gene3D" id="3.80.10.10">
    <property type="entry name" value="Ribonuclease Inhibitor"/>
    <property type="match status" value="3"/>
</dbReference>
<feature type="domain" description="R13L1/DRL21-like LRR repeat region" evidence="3">
    <location>
        <begin position="218"/>
        <end position="344"/>
    </location>
</feature>
<protein>
    <submittedName>
        <fullName evidence="4">Uncharacterized protein</fullName>
    </submittedName>
</protein>
<keyword evidence="5" id="KW-1185">Reference proteome</keyword>
<organism evidence="4 5">
    <name type="scientific">Stylosanthes scabra</name>
    <dbReference type="NCBI Taxonomy" id="79078"/>
    <lineage>
        <taxon>Eukaryota</taxon>
        <taxon>Viridiplantae</taxon>
        <taxon>Streptophyta</taxon>
        <taxon>Embryophyta</taxon>
        <taxon>Tracheophyta</taxon>
        <taxon>Spermatophyta</taxon>
        <taxon>Magnoliopsida</taxon>
        <taxon>eudicotyledons</taxon>
        <taxon>Gunneridae</taxon>
        <taxon>Pentapetalae</taxon>
        <taxon>rosids</taxon>
        <taxon>fabids</taxon>
        <taxon>Fabales</taxon>
        <taxon>Fabaceae</taxon>
        <taxon>Papilionoideae</taxon>
        <taxon>50 kb inversion clade</taxon>
        <taxon>dalbergioids sensu lato</taxon>
        <taxon>Dalbergieae</taxon>
        <taxon>Pterocarpus clade</taxon>
        <taxon>Stylosanthes</taxon>
    </lineage>
</organism>
<dbReference type="InterPro" id="IPR058922">
    <property type="entry name" value="WHD_DRP"/>
</dbReference>
<dbReference type="SUPFAM" id="SSF52058">
    <property type="entry name" value="L domain-like"/>
    <property type="match status" value="2"/>
</dbReference>
<sequence>MAEDLSRPMENDTLENIGCVYFDELVARSFFQPSSASAGLFVMHDLMHDLATFFAGKFFFREFSNQRMVDSKTRHFLYLPEAYDGEIHMRTLLSADEDIKSDFLRHLRVLAFQNFGIQWLPDSIGELIYLRYLNLSKTPIVTLSESLCKLYNLQTLKLRDCSKLEMLPSRMQDLVNLRHLDIRGTRSLEEMPKGMSKLKHLNLLGYYIVGEHEENGIRELGPIDVHGSFCISKLENVKNSSEALEAKMANKKHIKILELEWSWFSKYDDAVDVETERDILKELRPHENLKELSILGYRGEIFPDWLGLSSYSNITELTMYSCKNCRELPSLGQLPSLQHLDIRELDGLKRIGGEFYKSGESSQEGTPFKSLQTLVFDRMKGLQEWHIPDEFDGFPKLKTLEIRRCPVLKGDLPAHLPALEQLTIWDCEELTSSLPRAPKLHQLEVTVDGPNQRASPHGVVISETQLAKSVLECLPHIQSPYLQYLKIKHCESEISISNDHLLDSLQYLEISYCSELTISEPLQHESLTRIRVCDHPLTVLPLEALPNLKTLSIIYCYDLVSLPPLRFAAPHLEYLYIAGCPEIDCFGEECLPPSLTTLHITNCEKLERWITSNGFHTEGLTHLILECWNEVKSFPREGCLPASLQSLQLSGFENLETLDCKGLHHLTFLQKLTIEYCPKLENITEERLPASLSKLYIYGESPLRSKLQEMNDPRIQFETGRNA</sequence>
<dbReference type="InterPro" id="IPR032675">
    <property type="entry name" value="LRR_dom_sf"/>
</dbReference>
<dbReference type="Pfam" id="PF25019">
    <property type="entry name" value="LRR_R13L1-DRL21"/>
    <property type="match status" value="1"/>
</dbReference>
<evidence type="ECO:0000313" key="5">
    <source>
        <dbReference type="Proteomes" id="UP001341840"/>
    </source>
</evidence>
<dbReference type="PANTHER" id="PTHR47186">
    <property type="entry name" value="LEUCINE-RICH REPEAT-CONTAINING PROTEIN 57"/>
    <property type="match status" value="1"/>
</dbReference>
<accession>A0ABU6THQ8</accession>
<proteinExistence type="predicted"/>
<dbReference type="PANTHER" id="PTHR47186:SF42">
    <property type="entry name" value="DISEASE RESISTANCE RPP13-LIKE PROTEIN 1"/>
    <property type="match status" value="1"/>
</dbReference>
<dbReference type="Pfam" id="PF23559">
    <property type="entry name" value="WHD_DRP"/>
    <property type="match status" value="1"/>
</dbReference>
<dbReference type="EMBL" id="JASCZI010090990">
    <property type="protein sequence ID" value="MED6148291.1"/>
    <property type="molecule type" value="Genomic_DNA"/>
</dbReference>
<name>A0ABU6THQ8_9FABA</name>
<evidence type="ECO:0000256" key="1">
    <source>
        <dbReference type="ARBA" id="ARBA00022737"/>
    </source>
</evidence>
<dbReference type="Proteomes" id="UP001341840">
    <property type="component" value="Unassembled WGS sequence"/>
</dbReference>
<evidence type="ECO:0000259" key="3">
    <source>
        <dbReference type="Pfam" id="PF25019"/>
    </source>
</evidence>
<feature type="domain" description="Disease resistance protein winged helix" evidence="2">
    <location>
        <begin position="1"/>
        <end position="51"/>
    </location>
</feature>
<keyword evidence="1" id="KW-0677">Repeat</keyword>
<reference evidence="4 5" key="1">
    <citation type="journal article" date="2023" name="Plants (Basel)">
        <title>Bridging the Gap: Combining Genomics and Transcriptomics Approaches to Understand Stylosanthes scabra, an Orphan Legume from the Brazilian Caatinga.</title>
        <authorList>
            <person name="Ferreira-Neto J.R.C."/>
            <person name="da Silva M.D."/>
            <person name="Binneck E."/>
            <person name="de Melo N.F."/>
            <person name="da Silva R.H."/>
            <person name="de Melo A.L.T.M."/>
            <person name="Pandolfi V."/>
            <person name="Bustamante F.O."/>
            <person name="Brasileiro-Vidal A.C."/>
            <person name="Benko-Iseppon A.M."/>
        </authorList>
    </citation>
    <scope>NUCLEOTIDE SEQUENCE [LARGE SCALE GENOMIC DNA]</scope>
    <source>
        <tissue evidence="4">Leaves</tissue>
    </source>
</reference>